<feature type="compositionally biased region" description="Polar residues" evidence="1">
    <location>
        <begin position="376"/>
        <end position="388"/>
    </location>
</feature>
<protein>
    <recommendedName>
        <fullName evidence="4">DUF4432 domain-containing protein</fullName>
    </recommendedName>
</protein>
<dbReference type="EMBL" id="SJPK01000007">
    <property type="protein sequence ID" value="TWT65293.1"/>
    <property type="molecule type" value="Genomic_DNA"/>
</dbReference>
<keyword evidence="3" id="KW-1185">Reference proteome</keyword>
<organism evidence="2 3">
    <name type="scientific">Allorhodopirellula solitaria</name>
    <dbReference type="NCBI Taxonomy" id="2527987"/>
    <lineage>
        <taxon>Bacteria</taxon>
        <taxon>Pseudomonadati</taxon>
        <taxon>Planctomycetota</taxon>
        <taxon>Planctomycetia</taxon>
        <taxon>Pirellulales</taxon>
        <taxon>Pirellulaceae</taxon>
        <taxon>Allorhodopirellula</taxon>
    </lineage>
</organism>
<dbReference type="InterPro" id="IPR011013">
    <property type="entry name" value="Gal_mutarotase_sf_dom"/>
</dbReference>
<dbReference type="OrthoDB" id="6183686at2"/>
<dbReference type="InterPro" id="IPR014718">
    <property type="entry name" value="GH-type_carb-bd"/>
</dbReference>
<sequence length="407" mass="45115">MPTESIVLRTTEDREDRIEWDESSALHLTIETRVGEVTIRRGVFRGGVSEGVEIIRLANSQMHVDVLPTRGMSLWRMQADGVRYQWQSPVAGPVHPNHVDISEPSGLGWLSGFDELVVRCGLDSNGAPEHDANGQLVYPLHGHIANTPADALTVEFDEASGRVELVAETIEARLFFKRWRMRTRVRIHADRDEVELLDDVTNELSTPKTMQLLYHINVGPPVLGENAELSVAIDELAPRDDHAAEQIDEWNRFGEPTSGAEERVYFARPLPDGAGVAHALLADAERERGLAVRFKTSTLPWFILWKNNADIGDGYVCGLEPATNFPNPHSFEQDNGRTVELAGGETASFRVTLAPLTSRDEVQQVQDVIRKINTDQSVSASISRTPRSGWSVDAGESTSPSTETRNE</sequence>
<evidence type="ECO:0008006" key="4">
    <source>
        <dbReference type="Google" id="ProtNLM"/>
    </source>
</evidence>
<dbReference type="GO" id="GO:0030246">
    <property type="term" value="F:carbohydrate binding"/>
    <property type="evidence" value="ECO:0007669"/>
    <property type="project" value="InterPro"/>
</dbReference>
<accession>A0A5C5XSE3</accession>
<evidence type="ECO:0000256" key="1">
    <source>
        <dbReference type="SAM" id="MobiDB-lite"/>
    </source>
</evidence>
<gene>
    <name evidence="2" type="ORF">CA85_32050</name>
</gene>
<dbReference type="GO" id="GO:0003824">
    <property type="term" value="F:catalytic activity"/>
    <property type="evidence" value="ECO:0007669"/>
    <property type="project" value="InterPro"/>
</dbReference>
<dbReference type="SUPFAM" id="SSF74650">
    <property type="entry name" value="Galactose mutarotase-like"/>
    <property type="match status" value="1"/>
</dbReference>
<dbReference type="GO" id="GO:0005975">
    <property type="term" value="P:carbohydrate metabolic process"/>
    <property type="evidence" value="ECO:0007669"/>
    <property type="project" value="InterPro"/>
</dbReference>
<comment type="caution">
    <text evidence="2">The sequence shown here is derived from an EMBL/GenBank/DDBJ whole genome shotgun (WGS) entry which is preliminary data.</text>
</comment>
<feature type="region of interest" description="Disordered" evidence="1">
    <location>
        <begin position="376"/>
        <end position="407"/>
    </location>
</feature>
<dbReference type="Gene3D" id="2.70.98.10">
    <property type="match status" value="1"/>
</dbReference>
<dbReference type="RefSeq" id="WP_146392131.1">
    <property type="nucleotide sequence ID" value="NZ_SJPK01000007.1"/>
</dbReference>
<dbReference type="AlphaFoldDB" id="A0A5C5XSE3"/>
<proteinExistence type="predicted"/>
<dbReference type="Proteomes" id="UP000318053">
    <property type="component" value="Unassembled WGS sequence"/>
</dbReference>
<dbReference type="InterPro" id="IPR027839">
    <property type="entry name" value="DUF4432"/>
</dbReference>
<reference evidence="2 3" key="1">
    <citation type="submission" date="2019-02" db="EMBL/GenBank/DDBJ databases">
        <title>Deep-cultivation of Planctomycetes and their phenomic and genomic characterization uncovers novel biology.</title>
        <authorList>
            <person name="Wiegand S."/>
            <person name="Jogler M."/>
            <person name="Boedeker C."/>
            <person name="Pinto D."/>
            <person name="Vollmers J."/>
            <person name="Rivas-Marin E."/>
            <person name="Kohn T."/>
            <person name="Peeters S.H."/>
            <person name="Heuer A."/>
            <person name="Rast P."/>
            <person name="Oberbeckmann S."/>
            <person name="Bunk B."/>
            <person name="Jeske O."/>
            <person name="Meyerdierks A."/>
            <person name="Storesund J.E."/>
            <person name="Kallscheuer N."/>
            <person name="Luecker S."/>
            <person name="Lage O.M."/>
            <person name="Pohl T."/>
            <person name="Merkel B.J."/>
            <person name="Hornburger P."/>
            <person name="Mueller R.-W."/>
            <person name="Bruemmer F."/>
            <person name="Labrenz M."/>
            <person name="Spormann A.M."/>
            <person name="Op Den Camp H."/>
            <person name="Overmann J."/>
            <person name="Amann R."/>
            <person name="Jetten M.S.M."/>
            <person name="Mascher T."/>
            <person name="Medema M.H."/>
            <person name="Devos D.P."/>
            <person name="Kaster A.-K."/>
            <person name="Ovreas L."/>
            <person name="Rohde M."/>
            <person name="Galperin M.Y."/>
            <person name="Jogler C."/>
        </authorList>
    </citation>
    <scope>NUCLEOTIDE SEQUENCE [LARGE SCALE GENOMIC DNA]</scope>
    <source>
        <strain evidence="2 3">CA85</strain>
    </source>
</reference>
<evidence type="ECO:0000313" key="3">
    <source>
        <dbReference type="Proteomes" id="UP000318053"/>
    </source>
</evidence>
<feature type="compositionally biased region" description="Polar residues" evidence="1">
    <location>
        <begin position="396"/>
        <end position="407"/>
    </location>
</feature>
<evidence type="ECO:0000313" key="2">
    <source>
        <dbReference type="EMBL" id="TWT65293.1"/>
    </source>
</evidence>
<dbReference type="CDD" id="cd09023">
    <property type="entry name" value="Aldose_epim_Ec_c4013"/>
    <property type="match status" value="1"/>
</dbReference>
<dbReference type="Pfam" id="PF14486">
    <property type="entry name" value="DUF4432"/>
    <property type="match status" value="1"/>
</dbReference>
<name>A0A5C5XSE3_9BACT</name>